<name>C4J754_MAIZE</name>
<sequence length="46" mass="5004">MHSSVQGAGSGRRSDEWCLMEQSMLYVTLVLCSSDDIVPGDGDIKE</sequence>
<evidence type="ECO:0000313" key="1">
    <source>
        <dbReference type="EMBL" id="ACR37004.1"/>
    </source>
</evidence>
<protein>
    <submittedName>
        <fullName evidence="1">Uncharacterized protein</fullName>
    </submittedName>
</protein>
<dbReference type="EMBL" id="BT086651">
    <property type="protein sequence ID" value="ACR37004.1"/>
    <property type="molecule type" value="mRNA"/>
</dbReference>
<dbReference type="AlphaFoldDB" id="C4J754"/>
<accession>C4J754</accession>
<proteinExistence type="evidence at transcript level"/>
<reference evidence="1" key="1">
    <citation type="journal article" date="2009" name="PLoS Genet.">
        <title>Sequencing, mapping, and analysis of 27,455 maize full-length cDNAs.</title>
        <authorList>
            <person name="Soderlund C."/>
            <person name="Descour A."/>
            <person name="Kudrna D."/>
            <person name="Bomhoff M."/>
            <person name="Boyd L."/>
            <person name="Currie J."/>
            <person name="Angelova A."/>
            <person name="Collura K."/>
            <person name="Wissotski M."/>
            <person name="Ashley E."/>
            <person name="Morrow D."/>
            <person name="Fernandes J."/>
            <person name="Walbot V."/>
            <person name="Yu Y."/>
        </authorList>
    </citation>
    <scope>NUCLEOTIDE SEQUENCE</scope>
    <source>
        <strain evidence="1">B73</strain>
    </source>
</reference>
<organism evidence="1">
    <name type="scientific">Zea mays</name>
    <name type="common">Maize</name>
    <dbReference type="NCBI Taxonomy" id="4577"/>
    <lineage>
        <taxon>Eukaryota</taxon>
        <taxon>Viridiplantae</taxon>
        <taxon>Streptophyta</taxon>
        <taxon>Embryophyta</taxon>
        <taxon>Tracheophyta</taxon>
        <taxon>Spermatophyta</taxon>
        <taxon>Magnoliopsida</taxon>
        <taxon>Liliopsida</taxon>
        <taxon>Poales</taxon>
        <taxon>Poaceae</taxon>
        <taxon>PACMAD clade</taxon>
        <taxon>Panicoideae</taxon>
        <taxon>Andropogonodae</taxon>
        <taxon>Andropogoneae</taxon>
        <taxon>Tripsacinae</taxon>
        <taxon>Zea</taxon>
    </lineage>
</organism>